<dbReference type="PANTHER" id="PTHR15335">
    <property type="entry name" value="PROTEIN TFG"/>
    <property type="match status" value="1"/>
</dbReference>
<reference evidence="3 4" key="1">
    <citation type="journal article" date="1998" name="Science">
        <title>Genome sequence of the nematode C. elegans: a platform for investigating biology.</title>
        <authorList>
            <consortium name="The C. elegans sequencing consortium"/>
            <person name="Sulson J.E."/>
            <person name="Waterston R."/>
        </authorList>
    </citation>
    <scope>NUCLEOTIDE SEQUENCE [LARGE SCALE GENOMIC DNA]</scope>
    <source>
        <strain evidence="3 4">Bristol N2</strain>
    </source>
</reference>
<dbReference type="HOGENOM" id="CLU_821914_0_0_1"/>
<accession>Q9GRV1</accession>
<dbReference type="PaxDb" id="6239-Y71A12B.10a"/>
<dbReference type="Bgee" id="WBGene00013507">
    <property type="expression patterns" value="Expressed in larva and 1 other cell type or tissue"/>
</dbReference>
<dbReference type="GO" id="GO:0006888">
    <property type="term" value="P:endoplasmic reticulum to Golgi vesicle-mediated transport"/>
    <property type="evidence" value="ECO:0000318"/>
    <property type="project" value="GO_Central"/>
</dbReference>
<feature type="compositionally biased region" description="Basic and acidic residues" evidence="1">
    <location>
        <begin position="1"/>
        <end position="25"/>
    </location>
</feature>
<sequence length="342" mass="38320">MDFHEQNLLDQRGREDNTDSEHEVQNDSDYSSNSTKSHSRNPSVSSVLATNNQKSDDNESTKLFATKLSELEAYRTMCKDQMTSIERLLEQGGASCIVPQATILSVKATHLATMTTSTIIARPDIDVIMNSNEATTSTVLKARHVDFVHKTSIHHTNDLTLIDLVLNVQWRLALPSDANFVLKYKNKQGDLVTLVVDSDLLMVLHTSGATFDVTVVVDSRNREIDVGKIIDALRKSFEAAPQSTVPSEKTPPSHTPSPQSLRGPPAASIKFSTKLSPAGFSCTRISSSSSTKTPKNRMLDTLRCLQHSCMPVRRTLKMRPHQHRHLLYFKVFKKLRHFYYIL</sequence>
<dbReference type="SUPFAM" id="SSF54277">
    <property type="entry name" value="CAD &amp; PB1 domains"/>
    <property type="match status" value="1"/>
</dbReference>
<dbReference type="Pfam" id="PF00564">
    <property type="entry name" value="PB1"/>
    <property type="match status" value="1"/>
</dbReference>
<feature type="domain" description="PB1" evidence="2">
    <location>
        <begin position="137"/>
        <end position="218"/>
    </location>
</feature>
<dbReference type="OrthoDB" id="1594986at2759"/>
<dbReference type="FunCoup" id="Q9GRV1">
    <property type="interactions" value="135"/>
</dbReference>
<feature type="region of interest" description="Disordered" evidence="1">
    <location>
        <begin position="240"/>
        <end position="266"/>
    </location>
</feature>
<protein>
    <submittedName>
        <fullName evidence="3">PB1 domain-containing protein</fullName>
    </submittedName>
</protein>
<dbReference type="AlphaFoldDB" id="Q9GRV1"/>
<dbReference type="eggNOG" id="KOG1739">
    <property type="taxonomic scope" value="Eukaryota"/>
</dbReference>
<dbReference type="InterPro" id="IPR033512">
    <property type="entry name" value="TFG"/>
</dbReference>
<proteinExistence type="predicted"/>
<feature type="compositionally biased region" description="Polar residues" evidence="1">
    <location>
        <begin position="241"/>
        <end position="260"/>
    </location>
</feature>
<dbReference type="InterPro" id="IPR000270">
    <property type="entry name" value="PB1_dom"/>
</dbReference>
<dbReference type="Proteomes" id="UP000001940">
    <property type="component" value="Chromosome I"/>
</dbReference>
<evidence type="ECO:0000256" key="1">
    <source>
        <dbReference type="SAM" id="MobiDB-lite"/>
    </source>
</evidence>
<dbReference type="AGR" id="WB:WBGene00013507"/>
<evidence type="ECO:0000313" key="5">
    <source>
        <dbReference type="WormBase" id="Y71A12B.10a"/>
    </source>
</evidence>
<gene>
    <name evidence="3" type="ORF">CELE_Y71A12B.10</name>
    <name evidence="3 5" type="ORF">Y71A12B.10</name>
</gene>
<dbReference type="WormBase" id="Y71A12B.10a">
    <property type="protein sequence ID" value="CE53901"/>
    <property type="gene ID" value="WBGene00013507"/>
</dbReference>
<dbReference type="GO" id="GO:0070971">
    <property type="term" value="C:endoplasmic reticulum exit site"/>
    <property type="evidence" value="ECO:0000318"/>
    <property type="project" value="GO_Central"/>
</dbReference>
<dbReference type="GO" id="GO:0042802">
    <property type="term" value="F:identical protein binding"/>
    <property type="evidence" value="ECO:0007669"/>
    <property type="project" value="InterPro"/>
</dbReference>
<dbReference type="InParanoid" id="Q9GRV1"/>
<evidence type="ECO:0000313" key="3">
    <source>
        <dbReference type="EMBL" id="CAC14424.4"/>
    </source>
</evidence>
<feature type="compositionally biased region" description="Polar residues" evidence="1">
    <location>
        <begin position="27"/>
        <end position="53"/>
    </location>
</feature>
<feature type="region of interest" description="Disordered" evidence="1">
    <location>
        <begin position="1"/>
        <end position="61"/>
    </location>
</feature>
<dbReference type="EMBL" id="BX284601">
    <property type="protein sequence ID" value="CAC14424.4"/>
    <property type="molecule type" value="Genomic_DNA"/>
</dbReference>
<keyword evidence="4" id="KW-1185">Reference proteome</keyword>
<dbReference type="PeptideAtlas" id="Q9GRV1"/>
<evidence type="ECO:0000259" key="2">
    <source>
        <dbReference type="SMART" id="SM00666"/>
    </source>
</evidence>
<name>Q9GRV1_CAEEL</name>
<dbReference type="GO" id="GO:0048208">
    <property type="term" value="P:COPII vesicle coating"/>
    <property type="evidence" value="ECO:0007669"/>
    <property type="project" value="InterPro"/>
</dbReference>
<organism evidence="3 4">
    <name type="scientific">Caenorhabditis elegans</name>
    <dbReference type="NCBI Taxonomy" id="6239"/>
    <lineage>
        <taxon>Eukaryota</taxon>
        <taxon>Metazoa</taxon>
        <taxon>Ecdysozoa</taxon>
        <taxon>Nematoda</taxon>
        <taxon>Chromadorea</taxon>
        <taxon>Rhabditida</taxon>
        <taxon>Rhabditina</taxon>
        <taxon>Rhabditomorpha</taxon>
        <taxon>Rhabditoidea</taxon>
        <taxon>Rhabditidae</taxon>
        <taxon>Peloderinae</taxon>
        <taxon>Caenorhabditis</taxon>
    </lineage>
</organism>
<evidence type="ECO:0000313" key="4">
    <source>
        <dbReference type="Proteomes" id="UP000001940"/>
    </source>
</evidence>
<dbReference type="UCSC" id="Y71A12B.10">
    <property type="organism name" value="c. elegans"/>
</dbReference>
<dbReference type="PANTHER" id="PTHR15335:SF7">
    <property type="entry name" value="PROTEIN TFG"/>
    <property type="match status" value="1"/>
</dbReference>
<dbReference type="SMART" id="SM00666">
    <property type="entry name" value="PB1"/>
    <property type="match status" value="1"/>
</dbReference>
<dbReference type="SMR" id="Q9GRV1"/>